<keyword evidence="1" id="KW-0812">Transmembrane</keyword>
<dbReference type="InterPro" id="IPR007360">
    <property type="entry name" value="SirB"/>
</dbReference>
<dbReference type="PANTHER" id="PTHR39594:SF1">
    <property type="entry name" value="PROTEIN YCHQ"/>
    <property type="match status" value="1"/>
</dbReference>
<evidence type="ECO:0000313" key="3">
    <source>
        <dbReference type="Proteomes" id="UP001214854"/>
    </source>
</evidence>
<proteinExistence type="predicted"/>
<feature type="transmembrane region" description="Helical" evidence="1">
    <location>
        <begin position="44"/>
        <end position="63"/>
    </location>
</feature>
<sequence length="131" mass="14951">MVLYPYVLTLHICAAVLSGLYYFVRSVAMFRGAHWPRQRAFRMASYLIDSLLLAAAITLVFILPKEVFSNQWLTTKIFQVVLYIGLGIATMREKLPFKVRIATFVASVLVYLNIIGTALTHHPLGWISVWF</sequence>
<comment type="caution">
    <text evidence="2">The sequence shown here is derived from an EMBL/GenBank/DDBJ whole genome shotgun (WGS) entry which is preliminary data.</text>
</comment>
<dbReference type="Pfam" id="PF04247">
    <property type="entry name" value="SirB"/>
    <property type="match status" value="1"/>
</dbReference>
<accession>A0ABT5HYD4</accession>
<protein>
    <submittedName>
        <fullName evidence="2">SirB2 family protein</fullName>
    </submittedName>
</protein>
<organism evidence="2 3">
    <name type="scientific">Asticcacaulis aquaticus</name>
    <dbReference type="NCBI Taxonomy" id="2984212"/>
    <lineage>
        <taxon>Bacteria</taxon>
        <taxon>Pseudomonadati</taxon>
        <taxon>Pseudomonadota</taxon>
        <taxon>Alphaproteobacteria</taxon>
        <taxon>Caulobacterales</taxon>
        <taxon>Caulobacteraceae</taxon>
        <taxon>Asticcacaulis</taxon>
    </lineage>
</organism>
<name>A0ABT5HYD4_9CAUL</name>
<reference evidence="2 3" key="1">
    <citation type="submission" date="2023-01" db="EMBL/GenBank/DDBJ databases">
        <title>Novel species of the genus Asticcacaulis isolated from rivers.</title>
        <authorList>
            <person name="Lu H."/>
        </authorList>
    </citation>
    <scope>NUCLEOTIDE SEQUENCE [LARGE SCALE GENOMIC DNA]</scope>
    <source>
        <strain evidence="2 3">BYS171W</strain>
    </source>
</reference>
<dbReference type="PIRSF" id="PIRSF005610">
    <property type="entry name" value="SirB"/>
    <property type="match status" value="1"/>
</dbReference>
<keyword evidence="3" id="KW-1185">Reference proteome</keyword>
<dbReference type="RefSeq" id="WP_272748930.1">
    <property type="nucleotide sequence ID" value="NZ_JAQQKX010000012.1"/>
</dbReference>
<dbReference type="Proteomes" id="UP001214854">
    <property type="component" value="Unassembled WGS sequence"/>
</dbReference>
<evidence type="ECO:0000256" key="1">
    <source>
        <dbReference type="SAM" id="Phobius"/>
    </source>
</evidence>
<dbReference type="PANTHER" id="PTHR39594">
    <property type="entry name" value="PROTEIN YCHQ"/>
    <property type="match status" value="1"/>
</dbReference>
<feature type="transmembrane region" description="Helical" evidence="1">
    <location>
        <begin position="101"/>
        <end position="121"/>
    </location>
</feature>
<gene>
    <name evidence="2" type="ORF">PQU92_14310</name>
</gene>
<keyword evidence="1" id="KW-1133">Transmembrane helix</keyword>
<feature type="transmembrane region" description="Helical" evidence="1">
    <location>
        <begin position="69"/>
        <end position="89"/>
    </location>
</feature>
<feature type="transmembrane region" description="Helical" evidence="1">
    <location>
        <begin position="6"/>
        <end position="24"/>
    </location>
</feature>
<dbReference type="EMBL" id="JAQQKX010000012">
    <property type="protein sequence ID" value="MDC7684456.1"/>
    <property type="molecule type" value="Genomic_DNA"/>
</dbReference>
<evidence type="ECO:0000313" key="2">
    <source>
        <dbReference type="EMBL" id="MDC7684456.1"/>
    </source>
</evidence>
<keyword evidence="1" id="KW-0472">Membrane</keyword>